<organism evidence="3 4">
    <name type="scientific">Pseudolactococcus chungangensis CAU 28 = DSM 22330</name>
    <dbReference type="NCBI Taxonomy" id="1122154"/>
    <lineage>
        <taxon>Bacteria</taxon>
        <taxon>Bacillati</taxon>
        <taxon>Bacillota</taxon>
        <taxon>Bacilli</taxon>
        <taxon>Lactobacillales</taxon>
        <taxon>Streptococcaceae</taxon>
        <taxon>Pseudolactococcus</taxon>
    </lineage>
</organism>
<dbReference type="STRING" id="1122154.SAMN02746068_00875"/>
<evidence type="ECO:0000313" key="2">
    <source>
        <dbReference type="EMBL" id="PCS04692.1"/>
    </source>
</evidence>
<keyword evidence="1" id="KW-0472">Membrane</keyword>
<keyword evidence="5" id="KW-1185">Reference proteome</keyword>
<accession>A0A1K2H9R6</accession>
<feature type="transmembrane region" description="Helical" evidence="1">
    <location>
        <begin position="114"/>
        <end position="134"/>
    </location>
</feature>
<gene>
    <name evidence="2" type="ORF">RR45_GL000011</name>
    <name evidence="3" type="ORF">SAMN02746068_00875</name>
</gene>
<evidence type="ECO:0000256" key="1">
    <source>
        <dbReference type="SAM" id="Phobius"/>
    </source>
</evidence>
<dbReference type="EMBL" id="JXJT01000001">
    <property type="protein sequence ID" value="PCS04692.1"/>
    <property type="molecule type" value="Genomic_DNA"/>
</dbReference>
<dbReference type="Proteomes" id="UP000185655">
    <property type="component" value="Unassembled WGS sequence"/>
</dbReference>
<reference evidence="2 5" key="1">
    <citation type="submission" date="2014-12" db="EMBL/GenBank/DDBJ databases">
        <title>Draft genome sequences of 10 type strains of Lactococcus.</title>
        <authorList>
            <person name="Sun Z."/>
            <person name="Zhong Z."/>
            <person name="Liu W."/>
            <person name="Zhang W."/>
            <person name="Zhang H."/>
        </authorList>
    </citation>
    <scope>NUCLEOTIDE SEQUENCE [LARGE SCALE GENOMIC DNA]</scope>
    <source>
        <strain evidence="2 5">DSM 22330</strain>
    </source>
</reference>
<dbReference type="AlphaFoldDB" id="A0A1K2H9R6"/>
<keyword evidence="1" id="KW-0812">Transmembrane</keyword>
<dbReference type="NCBIfam" id="TIGR03927">
    <property type="entry name" value="T7SS_EssA_Firm"/>
    <property type="match status" value="1"/>
</dbReference>
<evidence type="ECO:0000313" key="5">
    <source>
        <dbReference type="Proteomes" id="UP000218979"/>
    </source>
</evidence>
<name>A0A1K2H9R6_9LACT</name>
<evidence type="ECO:0000313" key="4">
    <source>
        <dbReference type="Proteomes" id="UP000185655"/>
    </source>
</evidence>
<dbReference type="Proteomes" id="UP000218979">
    <property type="component" value="Unassembled WGS sequence"/>
</dbReference>
<dbReference type="EMBL" id="FPKS01000004">
    <property type="protein sequence ID" value="SFZ73604.1"/>
    <property type="molecule type" value="Genomic_DNA"/>
</dbReference>
<dbReference type="InterPro" id="IPR018920">
    <property type="entry name" value="EssA/YueC"/>
</dbReference>
<evidence type="ECO:0000313" key="3">
    <source>
        <dbReference type="EMBL" id="SFZ73604.1"/>
    </source>
</evidence>
<sequence length="155" mass="16977">MVGAFAFSFPAVKGSADGNLKLNTDVLVNNGTSIGGSGEFSIRGQLFSSELEEQSQKLKESQAQLAKQIQTIQFDDKSTQSLDMKPVTKNLFQNYQPQVISSAEKTDKKSEGNIYLIGTVGGVFLLSIGVLIGNRRAKSKRRKKRVGNYVSHARY</sequence>
<keyword evidence="1" id="KW-1133">Transmembrane helix</keyword>
<proteinExistence type="predicted"/>
<protein>
    <submittedName>
        <fullName evidence="3">Type VII secretion protein EssA</fullName>
    </submittedName>
</protein>
<reference evidence="3 4" key="2">
    <citation type="submission" date="2016-11" db="EMBL/GenBank/DDBJ databases">
        <authorList>
            <person name="Jaros S."/>
            <person name="Januszkiewicz K."/>
            <person name="Wedrychowicz H."/>
        </authorList>
    </citation>
    <scope>NUCLEOTIDE SEQUENCE [LARGE SCALE GENOMIC DNA]</scope>
    <source>
        <strain evidence="3 4">DSM 22330</strain>
    </source>
</reference>